<gene>
    <name evidence="2" type="ORF">MARI151_10643</name>
</gene>
<evidence type="ECO:0000313" key="3">
    <source>
        <dbReference type="Proteomes" id="UP000430202"/>
    </source>
</evidence>
<dbReference type="RefSeq" id="WP_159301887.1">
    <property type="nucleotide sequence ID" value="NZ_LR733271.1"/>
</dbReference>
<feature type="transmembrane region" description="Helical" evidence="1">
    <location>
        <begin position="118"/>
        <end position="137"/>
    </location>
</feature>
<keyword evidence="3" id="KW-1185">Reference proteome</keyword>
<protein>
    <submittedName>
        <fullName evidence="2">Uncharacterized protein</fullName>
    </submittedName>
</protein>
<keyword evidence="1" id="KW-0472">Membrane</keyword>
<dbReference type="EMBL" id="CABWLR010000001">
    <property type="protein sequence ID" value="VXB14602.1"/>
    <property type="molecule type" value="Genomic_DNA"/>
</dbReference>
<feature type="transmembrane region" description="Helical" evidence="1">
    <location>
        <begin position="92"/>
        <end position="111"/>
    </location>
</feature>
<name>A0A653NAR7_9FLAO</name>
<dbReference type="Proteomes" id="UP000430202">
    <property type="component" value="Unassembled WGS sequence"/>
</dbReference>
<reference evidence="2 3" key="1">
    <citation type="submission" date="2019-10" db="EMBL/GenBank/DDBJ databases">
        <authorList>
            <person name="Karimi E."/>
        </authorList>
    </citation>
    <scope>NUCLEOTIDE SEQUENCE [LARGE SCALE GENOMIC DNA]</scope>
    <source>
        <strain evidence="2">Maribacter sp. 151</strain>
    </source>
</reference>
<proteinExistence type="predicted"/>
<evidence type="ECO:0000313" key="2">
    <source>
        <dbReference type="EMBL" id="VXB14602.1"/>
    </source>
</evidence>
<organism evidence="2 3">
    <name type="scientific">Maribacter litoralis</name>
    <dbReference type="NCBI Taxonomy" id="2059726"/>
    <lineage>
        <taxon>Bacteria</taxon>
        <taxon>Pseudomonadati</taxon>
        <taxon>Bacteroidota</taxon>
        <taxon>Flavobacteriia</taxon>
        <taxon>Flavobacteriales</taxon>
        <taxon>Flavobacteriaceae</taxon>
        <taxon>Maribacter</taxon>
    </lineage>
</organism>
<keyword evidence="1" id="KW-1133">Transmembrane helix</keyword>
<accession>A0A653NAR7</accession>
<sequence>MIDNLYFIYCTILSFSGFAIGFYGILAKHKIEMETRIGMDNGFDFDTEKGNAYFAERFENWKAGSYFDSQFAPISGILIALTGAGLNLISNTWWTSILLLVIAYIVYLQAVKLVKWKIQIISMLTLLISAILIIIKLI</sequence>
<evidence type="ECO:0000256" key="1">
    <source>
        <dbReference type="SAM" id="Phobius"/>
    </source>
</evidence>
<keyword evidence="1" id="KW-0812">Transmembrane</keyword>
<dbReference type="AlphaFoldDB" id="A0A653NAR7"/>
<feature type="transmembrane region" description="Helical" evidence="1">
    <location>
        <begin position="6"/>
        <end position="26"/>
    </location>
</feature>